<evidence type="ECO:0000259" key="7">
    <source>
        <dbReference type="Pfam" id="PF18565"/>
    </source>
</evidence>
<evidence type="ECO:0000259" key="6">
    <source>
        <dbReference type="Pfam" id="PF16355"/>
    </source>
</evidence>
<feature type="domain" description="DUF4982" evidence="6">
    <location>
        <begin position="625"/>
        <end position="682"/>
    </location>
</feature>
<dbReference type="RefSeq" id="WP_186853737.1">
    <property type="nucleotide sequence ID" value="NZ_JACOPG010000001.1"/>
</dbReference>
<dbReference type="Proteomes" id="UP000643810">
    <property type="component" value="Unassembled WGS sequence"/>
</dbReference>
<comment type="similarity">
    <text evidence="1">Belongs to the glycosyl hydrolase 2 family.</text>
</comment>
<feature type="domain" description="Glycoside hydrolase family 2" evidence="7">
    <location>
        <begin position="696"/>
        <end position="796"/>
    </location>
</feature>
<feature type="domain" description="Glycoside hydrolase family 2 catalytic" evidence="5">
    <location>
        <begin position="252"/>
        <end position="403"/>
    </location>
</feature>
<dbReference type="Pfam" id="PF18565">
    <property type="entry name" value="Glyco_hydro2_C5"/>
    <property type="match status" value="1"/>
</dbReference>
<dbReference type="GO" id="GO:0016787">
    <property type="term" value="F:hydrolase activity"/>
    <property type="evidence" value="ECO:0007669"/>
    <property type="project" value="UniProtKB-KW"/>
</dbReference>
<name>A0ABR7GD97_9FIRM</name>
<dbReference type="Pfam" id="PF22666">
    <property type="entry name" value="Glyco_hydro_2_N2"/>
    <property type="match status" value="1"/>
</dbReference>
<evidence type="ECO:0000313" key="9">
    <source>
        <dbReference type="EMBL" id="MBC5685410.1"/>
    </source>
</evidence>
<sequence>MRKIDFNRDWTVQKEGQERVEHVNLPHDAMLYEKRAKENKTASASAYFEGGKYIYKKIWDVDAQTAEQTNILEFEGVYQNARISLNGKQIAERPYGYTNFYVDLTDLLTVGQNEIQVIADNADVPNSRWYSGSGIYRPVSLYTAGSSYIKPEGIKVQVLDQECICLRLACVAENAQAKITILDQNVVVTDMVVEDLTHLETEGITIMIPNAKPWSAEDPHLYRVRAELVQDGSVLDCDESHFGMRTLAWGKEGFLVNGKEVLFRGACIHHDNGVLGACGFADAETRRVRILKEAGFNAIRSAHNPISKAMLDACDVMGMYVMDETFDMWLIHKNPYDYAGDKFKEWWKADTEAMISKDYNHPSVVMYSIGNEITELGMEDGQKQAKVMVDFCHEKDKTRPVTAGINLMLAMMAGGKKSIYGTDDKGQVKDSGTGGMDAMPTSDFFNLLMNKMGKLMTKAASSKKANAVAVKMREIFDIPGYNYATSRYEKDARDCPNQATTGSETLPQSLYENWQLVKKLPTMTGDFMWTGWDYLGESGIGTVRYVDKKTKENIDPGLIMTGGPGIIDICGKMRPEVGWGKIIWGLQDVPTIGVDPLTHADHFQSLSMWRTTDAVESWSWEGCEGKRTMATVYSDAPVVELLVNGQSLGKKKTKQDMAKFKKVTYQEGQIEAVAYDASGKETGRSKLVSASGKTKISLRPECQSLRANGQDLCFLNIDLVGENGITKSSVDQVLKVEVTGAGCLQGYGSARPNIADDFVSDQHKTFLGKSLAVIRAGYETGCIHVKVSGEGLEPVETDISVS</sequence>
<dbReference type="Pfam" id="PF02836">
    <property type="entry name" value="Glyco_hydro_2_C"/>
    <property type="match status" value="1"/>
</dbReference>
<dbReference type="Gene3D" id="2.60.120.260">
    <property type="entry name" value="Galactose-binding domain-like"/>
    <property type="match status" value="1"/>
</dbReference>
<evidence type="ECO:0000256" key="3">
    <source>
        <dbReference type="ARBA" id="ARBA00023295"/>
    </source>
</evidence>
<comment type="caution">
    <text evidence="9">The sequence shown here is derived from an EMBL/GenBank/DDBJ whole genome shotgun (WGS) entry which is preliminary data.</text>
</comment>
<dbReference type="Pfam" id="PF16355">
    <property type="entry name" value="DUF4982"/>
    <property type="match status" value="1"/>
</dbReference>
<reference evidence="9 10" key="1">
    <citation type="submission" date="2020-08" db="EMBL/GenBank/DDBJ databases">
        <title>Genome public.</title>
        <authorList>
            <person name="Liu C."/>
            <person name="Sun Q."/>
        </authorList>
    </citation>
    <scope>NUCLEOTIDE SEQUENCE [LARGE SCALE GENOMIC DNA]</scope>
    <source>
        <strain evidence="9 10">NSJ-9</strain>
    </source>
</reference>
<dbReference type="InterPro" id="IPR017853">
    <property type="entry name" value="GH"/>
</dbReference>
<dbReference type="PRINTS" id="PR00132">
    <property type="entry name" value="GLHYDRLASE2"/>
</dbReference>
<dbReference type="InterPro" id="IPR006101">
    <property type="entry name" value="Glyco_hydro_2"/>
</dbReference>
<dbReference type="InterPro" id="IPR006103">
    <property type="entry name" value="Glyco_hydro_2_cat"/>
</dbReference>
<organism evidence="9 10">
    <name type="scientific">Roseburia lenta</name>
    <dbReference type="NCBI Taxonomy" id="2763061"/>
    <lineage>
        <taxon>Bacteria</taxon>
        <taxon>Bacillati</taxon>
        <taxon>Bacillota</taxon>
        <taxon>Clostridia</taxon>
        <taxon>Lachnospirales</taxon>
        <taxon>Lachnospiraceae</taxon>
        <taxon>Roseburia</taxon>
    </lineage>
</organism>
<evidence type="ECO:0000256" key="1">
    <source>
        <dbReference type="ARBA" id="ARBA00007401"/>
    </source>
</evidence>
<gene>
    <name evidence="9" type="ORF">H8R94_02080</name>
</gene>
<evidence type="ECO:0000259" key="8">
    <source>
        <dbReference type="Pfam" id="PF22666"/>
    </source>
</evidence>
<evidence type="ECO:0000259" key="4">
    <source>
        <dbReference type="Pfam" id="PF00703"/>
    </source>
</evidence>
<accession>A0ABR7GD97</accession>
<dbReference type="SUPFAM" id="SSF51445">
    <property type="entry name" value="(Trans)glycosidases"/>
    <property type="match status" value="1"/>
</dbReference>
<evidence type="ECO:0000313" key="10">
    <source>
        <dbReference type="Proteomes" id="UP000643810"/>
    </source>
</evidence>
<dbReference type="InterPro" id="IPR008979">
    <property type="entry name" value="Galactose-bd-like_sf"/>
</dbReference>
<dbReference type="EMBL" id="JACOPG010000001">
    <property type="protein sequence ID" value="MBC5685410.1"/>
    <property type="molecule type" value="Genomic_DNA"/>
</dbReference>
<protein>
    <submittedName>
        <fullName evidence="9">Glycoside hydrolase family 2 protein</fullName>
    </submittedName>
</protein>
<dbReference type="Gene3D" id="3.20.20.80">
    <property type="entry name" value="Glycosidases"/>
    <property type="match status" value="1"/>
</dbReference>
<dbReference type="InterPro" id="IPR013783">
    <property type="entry name" value="Ig-like_fold"/>
</dbReference>
<dbReference type="InterPro" id="IPR051913">
    <property type="entry name" value="GH2_Domain-Containing"/>
</dbReference>
<dbReference type="InterPro" id="IPR032311">
    <property type="entry name" value="DUF4982"/>
</dbReference>
<dbReference type="SUPFAM" id="SSF49303">
    <property type="entry name" value="beta-Galactosidase/glucuronidase domain"/>
    <property type="match status" value="1"/>
</dbReference>
<dbReference type="PANTHER" id="PTHR42732">
    <property type="entry name" value="BETA-GALACTOSIDASE"/>
    <property type="match status" value="1"/>
</dbReference>
<keyword evidence="3" id="KW-0326">Glycosidase</keyword>
<proteinExistence type="inferred from homology"/>
<dbReference type="InterPro" id="IPR036156">
    <property type="entry name" value="Beta-gal/glucu_dom_sf"/>
</dbReference>
<evidence type="ECO:0000256" key="2">
    <source>
        <dbReference type="ARBA" id="ARBA00022801"/>
    </source>
</evidence>
<dbReference type="InterPro" id="IPR040605">
    <property type="entry name" value="Glyco_hydro2_dom5"/>
</dbReference>
<feature type="domain" description="Beta-mannosidase-like galactose-binding" evidence="8">
    <location>
        <begin position="45"/>
        <end position="122"/>
    </location>
</feature>
<keyword evidence="2 9" id="KW-0378">Hydrolase</keyword>
<dbReference type="Pfam" id="PF00703">
    <property type="entry name" value="Glyco_hydro_2"/>
    <property type="match status" value="1"/>
</dbReference>
<dbReference type="InterPro" id="IPR054593">
    <property type="entry name" value="Beta-mannosidase-like_N2"/>
</dbReference>
<dbReference type="PANTHER" id="PTHR42732:SF1">
    <property type="entry name" value="BETA-MANNOSIDASE"/>
    <property type="match status" value="1"/>
</dbReference>
<feature type="domain" description="Glycoside hydrolase family 2 immunoglobulin-like beta-sandwich" evidence="4">
    <location>
        <begin position="178"/>
        <end position="245"/>
    </location>
</feature>
<evidence type="ECO:0000259" key="5">
    <source>
        <dbReference type="Pfam" id="PF02836"/>
    </source>
</evidence>
<keyword evidence="10" id="KW-1185">Reference proteome</keyword>
<dbReference type="InterPro" id="IPR006102">
    <property type="entry name" value="Ig-like_GH2"/>
</dbReference>
<dbReference type="Gene3D" id="2.60.40.10">
    <property type="entry name" value="Immunoglobulins"/>
    <property type="match status" value="3"/>
</dbReference>
<dbReference type="SUPFAM" id="SSF49785">
    <property type="entry name" value="Galactose-binding domain-like"/>
    <property type="match status" value="1"/>
</dbReference>